<protein>
    <recommendedName>
        <fullName evidence="4">Transposase</fullName>
    </recommendedName>
</protein>
<feature type="region of interest" description="Disordered" evidence="1">
    <location>
        <begin position="1"/>
        <end position="26"/>
    </location>
</feature>
<gene>
    <name evidence="2" type="ORF">HIJ39_20500</name>
</gene>
<evidence type="ECO:0008006" key="4">
    <source>
        <dbReference type="Google" id="ProtNLM"/>
    </source>
</evidence>
<evidence type="ECO:0000256" key="1">
    <source>
        <dbReference type="SAM" id="MobiDB-lite"/>
    </source>
</evidence>
<proteinExistence type="predicted"/>
<sequence length="119" mass="13419">MDGGLSPRRASALEPDPAPSRLHRVSPTVLDRALALRAEDPHRSARTIIQLLEWQGEIAPGSLAHSTLTYHLRRRQAAPYQPAPPAETFRRRQAPRAMAEWQGDYGSYGIMENQRRNAR</sequence>
<keyword evidence="3" id="KW-1185">Reference proteome</keyword>
<dbReference type="AlphaFoldDB" id="A0A7Y0Q4J5"/>
<evidence type="ECO:0000313" key="2">
    <source>
        <dbReference type="EMBL" id="NMP24692.1"/>
    </source>
</evidence>
<comment type="caution">
    <text evidence="2">The sequence shown here is derived from an EMBL/GenBank/DDBJ whole genome shotgun (WGS) entry which is preliminary data.</text>
</comment>
<evidence type="ECO:0000313" key="3">
    <source>
        <dbReference type="Proteomes" id="UP000533476"/>
    </source>
</evidence>
<accession>A0A7Y0Q4J5</accession>
<dbReference type="Proteomes" id="UP000533476">
    <property type="component" value="Unassembled WGS sequence"/>
</dbReference>
<name>A0A7Y0Q4J5_9FIRM</name>
<reference evidence="2 3" key="1">
    <citation type="submission" date="2020-04" db="EMBL/GenBank/DDBJ databases">
        <authorList>
            <person name="Zhang R."/>
            <person name="Schippers A."/>
        </authorList>
    </citation>
    <scope>NUCLEOTIDE SEQUENCE [LARGE SCALE GENOMIC DNA]</scope>
    <source>
        <strain evidence="2 3">DSM 109850</strain>
    </source>
</reference>
<dbReference type="EMBL" id="JABBVZ010000137">
    <property type="protein sequence ID" value="NMP24692.1"/>
    <property type="molecule type" value="Genomic_DNA"/>
</dbReference>
<feature type="region of interest" description="Disordered" evidence="1">
    <location>
        <begin position="76"/>
        <end position="119"/>
    </location>
</feature>
<dbReference type="RefSeq" id="WP_169102900.1">
    <property type="nucleotide sequence ID" value="NZ_JABBVZ010000137.1"/>
</dbReference>
<organism evidence="2 3">
    <name type="scientific">Sulfobacillus harzensis</name>
    <dbReference type="NCBI Taxonomy" id="2729629"/>
    <lineage>
        <taxon>Bacteria</taxon>
        <taxon>Bacillati</taxon>
        <taxon>Bacillota</taxon>
        <taxon>Clostridia</taxon>
        <taxon>Eubacteriales</taxon>
        <taxon>Clostridiales Family XVII. Incertae Sedis</taxon>
        <taxon>Sulfobacillus</taxon>
    </lineage>
</organism>